<dbReference type="Proteomes" id="UP000008743">
    <property type="component" value="Unassembled WGS sequence"/>
</dbReference>
<proteinExistence type="inferred from homology"/>
<dbReference type="InterPro" id="IPR006015">
    <property type="entry name" value="Universal_stress_UspA"/>
</dbReference>
<reference evidence="5" key="1">
    <citation type="submission" date="2011-02" db="EMBL/GenBank/DDBJ databases">
        <title>The Genome Sequence of Capsaspora owczarzaki ATCC 30864.</title>
        <authorList>
            <person name="Russ C."/>
            <person name="Cuomo C."/>
            <person name="Burger G."/>
            <person name="Gray M.W."/>
            <person name="Holland P.W.H."/>
            <person name="King N."/>
            <person name="Lang F.B.F."/>
            <person name="Roger A.J."/>
            <person name="Ruiz-Trillo I."/>
            <person name="Young S.K."/>
            <person name="Zeng Q."/>
            <person name="Gargeya S."/>
            <person name="Alvarado L."/>
            <person name="Berlin A."/>
            <person name="Chapman S.B."/>
            <person name="Chen Z."/>
            <person name="Freedman E."/>
            <person name="Gellesch M."/>
            <person name="Goldberg J."/>
            <person name="Griggs A."/>
            <person name="Gujja S."/>
            <person name="Heilman E."/>
            <person name="Heiman D."/>
            <person name="Howarth C."/>
            <person name="Mehta T."/>
            <person name="Neiman D."/>
            <person name="Pearson M."/>
            <person name="Roberts A."/>
            <person name="Saif S."/>
            <person name="Shea T."/>
            <person name="Shenoy N."/>
            <person name="Sisk P."/>
            <person name="Stolte C."/>
            <person name="Sykes S."/>
            <person name="White J."/>
            <person name="Yandava C."/>
            <person name="Haas B."/>
            <person name="Nusbaum C."/>
            <person name="Birren B."/>
        </authorList>
    </citation>
    <scope>NUCLEOTIDE SEQUENCE</scope>
    <source>
        <strain evidence="5">ATCC 30864</strain>
    </source>
</reference>
<dbReference type="RefSeq" id="XP_004364935.1">
    <property type="nucleotide sequence ID" value="XM_004364878.2"/>
</dbReference>
<accession>A0A0D2WG99</accession>
<comment type="similarity">
    <text evidence="1">Belongs to the universal stress protein A family.</text>
</comment>
<organism evidence="4 5">
    <name type="scientific">Capsaspora owczarzaki (strain ATCC 30864)</name>
    <dbReference type="NCBI Taxonomy" id="595528"/>
    <lineage>
        <taxon>Eukaryota</taxon>
        <taxon>Filasterea</taxon>
        <taxon>Capsaspora</taxon>
    </lineage>
</organism>
<evidence type="ECO:0000256" key="2">
    <source>
        <dbReference type="SAM" id="MobiDB-lite"/>
    </source>
</evidence>
<dbReference type="InterPro" id="IPR014729">
    <property type="entry name" value="Rossmann-like_a/b/a_fold"/>
</dbReference>
<feature type="region of interest" description="Disordered" evidence="2">
    <location>
        <begin position="47"/>
        <end position="73"/>
    </location>
</feature>
<protein>
    <recommendedName>
        <fullName evidence="3">UspA domain-containing protein</fullName>
    </recommendedName>
</protein>
<dbReference type="SUPFAM" id="SSF52402">
    <property type="entry name" value="Adenine nucleotide alpha hydrolases-like"/>
    <property type="match status" value="1"/>
</dbReference>
<dbReference type="eggNOG" id="ENOG502S85V">
    <property type="taxonomic scope" value="Eukaryota"/>
</dbReference>
<dbReference type="PRINTS" id="PR01438">
    <property type="entry name" value="UNVRSLSTRESS"/>
</dbReference>
<evidence type="ECO:0000256" key="1">
    <source>
        <dbReference type="ARBA" id="ARBA00008791"/>
    </source>
</evidence>
<dbReference type="PANTHER" id="PTHR46268">
    <property type="entry name" value="STRESS RESPONSE PROTEIN NHAX"/>
    <property type="match status" value="1"/>
</dbReference>
<dbReference type="Gene3D" id="3.40.50.620">
    <property type="entry name" value="HUPs"/>
    <property type="match status" value="2"/>
</dbReference>
<name>A0A0D2WG99_CAPO3</name>
<dbReference type="PANTHER" id="PTHR46268:SF6">
    <property type="entry name" value="UNIVERSAL STRESS PROTEIN UP12"/>
    <property type="match status" value="1"/>
</dbReference>
<dbReference type="AlphaFoldDB" id="A0A0D2WG99"/>
<sequence>MSFDDPLASLGAIVDDVSPSAPYIIMVAVDGSECADRALRHAVELAARMQRSTDRTPTPRTTTTTTTTTQQPTSRAAVAGAAHTGVMLVIIHATALNPPQPLPFLDNIDRAYNIEAEDKAKRVLEKYKRALAPLNDKIAYFYHERHGDDVDLILESMVNEQRPDMLIMGTRALSGFKRFALGSVSEHAVHHLNIPVCIVK</sequence>
<dbReference type="CDD" id="cd23659">
    <property type="entry name" value="USP_At3g01520-like"/>
    <property type="match status" value="1"/>
</dbReference>
<dbReference type="OrthoDB" id="843225at2759"/>
<evidence type="ECO:0000259" key="3">
    <source>
        <dbReference type="Pfam" id="PF00582"/>
    </source>
</evidence>
<dbReference type="EMBL" id="KE346360">
    <property type="protein sequence ID" value="KJE88405.1"/>
    <property type="molecule type" value="Genomic_DNA"/>
</dbReference>
<dbReference type="Pfam" id="PF00582">
    <property type="entry name" value="Usp"/>
    <property type="match status" value="2"/>
</dbReference>
<evidence type="ECO:0000313" key="4">
    <source>
        <dbReference type="EMBL" id="KJE88405.1"/>
    </source>
</evidence>
<dbReference type="InParanoid" id="A0A0D2WG99"/>
<dbReference type="PhylomeDB" id="A0A0D2WG99"/>
<gene>
    <name evidence="4" type="ORF">CAOG_000064</name>
</gene>
<feature type="domain" description="UspA" evidence="3">
    <location>
        <begin position="25"/>
        <end position="49"/>
    </location>
</feature>
<feature type="domain" description="UspA" evidence="3">
    <location>
        <begin position="75"/>
        <end position="200"/>
    </location>
</feature>
<evidence type="ECO:0000313" key="5">
    <source>
        <dbReference type="Proteomes" id="UP000008743"/>
    </source>
</evidence>
<keyword evidence="5" id="KW-1185">Reference proteome</keyword>
<feature type="compositionally biased region" description="Low complexity" evidence="2">
    <location>
        <begin position="55"/>
        <end position="73"/>
    </location>
</feature>
<dbReference type="InterPro" id="IPR006016">
    <property type="entry name" value="UspA"/>
</dbReference>